<proteinExistence type="inferred from homology"/>
<comment type="similarity">
    <text evidence="11">Belongs to the polysaccharide monooxygenase AA14 family.</text>
</comment>
<evidence type="ECO:0000256" key="8">
    <source>
        <dbReference type="ARBA" id="ARBA00023033"/>
    </source>
</evidence>
<evidence type="ECO:0000256" key="9">
    <source>
        <dbReference type="ARBA" id="ARBA00023157"/>
    </source>
</evidence>
<dbReference type="EMBL" id="KN881953">
    <property type="protein sequence ID" value="KIY47293.1"/>
    <property type="molecule type" value="Genomic_DNA"/>
</dbReference>
<keyword evidence="9" id="KW-1015">Disulfide bond</keyword>
<keyword evidence="8" id="KW-0503">Monooxygenase</keyword>
<evidence type="ECO:0000313" key="12">
    <source>
        <dbReference type="EMBL" id="KIY47293.1"/>
    </source>
</evidence>
<dbReference type="OrthoDB" id="2019572at2759"/>
<protein>
    <submittedName>
        <fullName evidence="12">Uncharacterized protein</fullName>
    </submittedName>
</protein>
<evidence type="ECO:0000256" key="2">
    <source>
        <dbReference type="ARBA" id="ARBA00004613"/>
    </source>
</evidence>
<dbReference type="AlphaFoldDB" id="A0A0D7A902"/>
<keyword evidence="4" id="KW-0479">Metal-binding</keyword>
<evidence type="ECO:0000256" key="5">
    <source>
        <dbReference type="ARBA" id="ARBA00022729"/>
    </source>
</evidence>
<name>A0A0D7A902_9AGAR</name>
<dbReference type="GO" id="GO:0005576">
    <property type="term" value="C:extracellular region"/>
    <property type="evidence" value="ECO:0007669"/>
    <property type="project" value="UniProtKB-SubCell"/>
</dbReference>
<comment type="subcellular location">
    <subcellularLocation>
        <location evidence="2">Secreted</location>
    </subcellularLocation>
</comment>
<evidence type="ECO:0000256" key="11">
    <source>
        <dbReference type="ARBA" id="ARBA00046340"/>
    </source>
</evidence>
<keyword evidence="13" id="KW-1185">Reference proteome</keyword>
<evidence type="ECO:0000256" key="6">
    <source>
        <dbReference type="ARBA" id="ARBA00023002"/>
    </source>
</evidence>
<dbReference type="GO" id="GO:0046872">
    <property type="term" value="F:metal ion binding"/>
    <property type="evidence" value="ECO:0007669"/>
    <property type="project" value="UniProtKB-KW"/>
</dbReference>
<sequence>MPSESMAAGTAFAITYKSEIEDIEVEDLIVFTTLQNTPFKHLTTYEVPAALPACPDEGCNCAWGWVPSGPVEGILVPRTF</sequence>
<evidence type="ECO:0000256" key="1">
    <source>
        <dbReference type="ARBA" id="ARBA00001973"/>
    </source>
</evidence>
<evidence type="ECO:0000256" key="4">
    <source>
        <dbReference type="ARBA" id="ARBA00022723"/>
    </source>
</evidence>
<evidence type="ECO:0000256" key="10">
    <source>
        <dbReference type="ARBA" id="ARBA00023180"/>
    </source>
</evidence>
<accession>A0A0D7A902</accession>
<comment type="cofactor">
    <cofactor evidence="1">
        <name>Cu(2+)</name>
        <dbReference type="ChEBI" id="CHEBI:29036"/>
    </cofactor>
</comment>
<organism evidence="12 13">
    <name type="scientific">Fistulina hepatica ATCC 64428</name>
    <dbReference type="NCBI Taxonomy" id="1128425"/>
    <lineage>
        <taxon>Eukaryota</taxon>
        <taxon>Fungi</taxon>
        <taxon>Dikarya</taxon>
        <taxon>Basidiomycota</taxon>
        <taxon>Agaricomycotina</taxon>
        <taxon>Agaricomycetes</taxon>
        <taxon>Agaricomycetidae</taxon>
        <taxon>Agaricales</taxon>
        <taxon>Fistulinaceae</taxon>
        <taxon>Fistulina</taxon>
    </lineage>
</organism>
<keyword evidence="6" id="KW-0560">Oxidoreductase</keyword>
<evidence type="ECO:0000256" key="3">
    <source>
        <dbReference type="ARBA" id="ARBA00022525"/>
    </source>
</evidence>
<dbReference type="InterPro" id="IPR054497">
    <property type="entry name" value="LPMO_AA14"/>
</dbReference>
<keyword evidence="3" id="KW-0964">Secreted</keyword>
<dbReference type="GO" id="GO:0004497">
    <property type="term" value="F:monooxygenase activity"/>
    <property type="evidence" value="ECO:0007669"/>
    <property type="project" value="UniProtKB-KW"/>
</dbReference>
<evidence type="ECO:0000256" key="7">
    <source>
        <dbReference type="ARBA" id="ARBA00023008"/>
    </source>
</evidence>
<dbReference type="Proteomes" id="UP000054144">
    <property type="component" value="Unassembled WGS sequence"/>
</dbReference>
<keyword evidence="5" id="KW-0732">Signal</keyword>
<dbReference type="Pfam" id="PF22810">
    <property type="entry name" value="LPMO_AA14"/>
    <property type="match status" value="1"/>
</dbReference>
<evidence type="ECO:0000313" key="13">
    <source>
        <dbReference type="Proteomes" id="UP000054144"/>
    </source>
</evidence>
<gene>
    <name evidence="12" type="ORF">FISHEDRAFT_74814</name>
</gene>
<keyword evidence="7" id="KW-0186">Copper</keyword>
<keyword evidence="10" id="KW-0325">Glycoprotein</keyword>
<reference evidence="12 13" key="1">
    <citation type="journal article" date="2015" name="Fungal Genet. Biol.">
        <title>Evolution of novel wood decay mechanisms in Agaricales revealed by the genome sequences of Fistulina hepatica and Cylindrobasidium torrendii.</title>
        <authorList>
            <person name="Floudas D."/>
            <person name="Held B.W."/>
            <person name="Riley R."/>
            <person name="Nagy L.G."/>
            <person name="Koehler G."/>
            <person name="Ransdell A.S."/>
            <person name="Younus H."/>
            <person name="Chow J."/>
            <person name="Chiniquy J."/>
            <person name="Lipzen A."/>
            <person name="Tritt A."/>
            <person name="Sun H."/>
            <person name="Haridas S."/>
            <person name="LaButti K."/>
            <person name="Ohm R.A."/>
            <person name="Kues U."/>
            <person name="Blanchette R.A."/>
            <person name="Grigoriev I.V."/>
            <person name="Minto R.E."/>
            <person name="Hibbett D.S."/>
        </authorList>
    </citation>
    <scope>NUCLEOTIDE SEQUENCE [LARGE SCALE GENOMIC DNA]</scope>
    <source>
        <strain evidence="12 13">ATCC 64428</strain>
    </source>
</reference>